<sequence length="76" mass="8415">MSDIIATAAPIEHEDDKGHKGPHDPKEINPKMTSDIAYWSKEFGVTGQILHEAIRTHGTHVDKVRAALAHHEVNLT</sequence>
<reference evidence="3" key="2">
    <citation type="submission" date="2019-02" db="EMBL/GenBank/DDBJ databases">
        <title>Granulicella sibirica sp. nov., a psychrotolerant acidobacterium isolated from an organic soil layer in forested tundra, West Siberia.</title>
        <authorList>
            <person name="Oshkin I.Y."/>
            <person name="Kulichevskaya I.S."/>
            <person name="Rijpstra W.I.C."/>
            <person name="Sinninghe Damste J.S."/>
            <person name="Rakitin A.L."/>
            <person name="Ravin N.V."/>
            <person name="Dedysh S.N."/>
        </authorList>
    </citation>
    <scope>NUCLEOTIDE SEQUENCE [LARGE SCALE GENOMIC DNA]</scope>
    <source>
        <strain evidence="3">AF10</strain>
    </source>
</reference>
<dbReference type="Pfam" id="PF12244">
    <property type="entry name" value="DUF3606"/>
    <property type="match status" value="1"/>
</dbReference>
<name>A0A4V1L649_9BACT</name>
<gene>
    <name evidence="2" type="ORF">GRAN_1334</name>
</gene>
<proteinExistence type="predicted"/>
<feature type="region of interest" description="Disordered" evidence="1">
    <location>
        <begin position="1"/>
        <end position="30"/>
    </location>
</feature>
<keyword evidence="3" id="KW-1185">Reference proteome</keyword>
<protein>
    <recommendedName>
        <fullName evidence="4">DUF3606 domain-containing protein</fullName>
    </recommendedName>
</protein>
<evidence type="ECO:0000313" key="3">
    <source>
        <dbReference type="Proteomes" id="UP000289437"/>
    </source>
</evidence>
<dbReference type="RefSeq" id="WP_128912103.1">
    <property type="nucleotide sequence ID" value="NZ_RDSM01000001.1"/>
</dbReference>
<comment type="caution">
    <text evidence="2">The sequence shown here is derived from an EMBL/GenBank/DDBJ whole genome shotgun (WGS) entry which is preliminary data.</text>
</comment>
<organism evidence="2 3">
    <name type="scientific">Granulicella sibirica</name>
    <dbReference type="NCBI Taxonomy" id="2479048"/>
    <lineage>
        <taxon>Bacteria</taxon>
        <taxon>Pseudomonadati</taxon>
        <taxon>Acidobacteriota</taxon>
        <taxon>Terriglobia</taxon>
        <taxon>Terriglobales</taxon>
        <taxon>Acidobacteriaceae</taxon>
        <taxon>Granulicella</taxon>
    </lineage>
</organism>
<evidence type="ECO:0008006" key="4">
    <source>
        <dbReference type="Google" id="ProtNLM"/>
    </source>
</evidence>
<evidence type="ECO:0000256" key="1">
    <source>
        <dbReference type="SAM" id="MobiDB-lite"/>
    </source>
</evidence>
<feature type="compositionally biased region" description="Basic and acidic residues" evidence="1">
    <location>
        <begin position="11"/>
        <end position="29"/>
    </location>
</feature>
<dbReference type="EMBL" id="RDSM01000001">
    <property type="protein sequence ID" value="RXH58024.1"/>
    <property type="molecule type" value="Genomic_DNA"/>
</dbReference>
<dbReference type="OrthoDB" id="122925at2"/>
<accession>A0A4V1L649</accession>
<evidence type="ECO:0000313" key="2">
    <source>
        <dbReference type="EMBL" id="RXH58024.1"/>
    </source>
</evidence>
<reference evidence="2 3" key="1">
    <citation type="submission" date="2018-11" db="EMBL/GenBank/DDBJ databases">
        <authorList>
            <person name="Mardanov A.V."/>
            <person name="Ravin N.V."/>
            <person name="Dedysh S.N."/>
        </authorList>
    </citation>
    <scope>NUCLEOTIDE SEQUENCE [LARGE SCALE GENOMIC DNA]</scope>
    <source>
        <strain evidence="2 3">AF10</strain>
    </source>
</reference>
<dbReference type="Proteomes" id="UP000289437">
    <property type="component" value="Unassembled WGS sequence"/>
</dbReference>
<dbReference type="InterPro" id="IPR022037">
    <property type="entry name" value="DUF3606"/>
</dbReference>
<dbReference type="AlphaFoldDB" id="A0A4V1L649"/>